<evidence type="ECO:0000259" key="6">
    <source>
        <dbReference type="Pfam" id="PF00999"/>
    </source>
</evidence>
<feature type="domain" description="Cation/H+ exchanger transmembrane" evidence="6">
    <location>
        <begin position="11"/>
        <end position="382"/>
    </location>
</feature>
<keyword evidence="2 5" id="KW-0812">Transmembrane</keyword>
<evidence type="ECO:0000256" key="2">
    <source>
        <dbReference type="ARBA" id="ARBA00022692"/>
    </source>
</evidence>
<evidence type="ECO:0000313" key="7">
    <source>
        <dbReference type="EMBL" id="MFM1524590.1"/>
    </source>
</evidence>
<feature type="transmembrane region" description="Helical" evidence="5">
    <location>
        <begin position="300"/>
        <end position="324"/>
    </location>
</feature>
<dbReference type="PANTHER" id="PTHR31102">
    <property type="match status" value="1"/>
</dbReference>
<keyword evidence="3 5" id="KW-1133">Transmembrane helix</keyword>
<evidence type="ECO:0000256" key="1">
    <source>
        <dbReference type="ARBA" id="ARBA00004141"/>
    </source>
</evidence>
<comment type="subcellular location">
    <subcellularLocation>
        <location evidence="1">Membrane</location>
        <topology evidence="1">Multi-pass membrane protein</topology>
    </subcellularLocation>
</comment>
<dbReference type="InterPro" id="IPR038770">
    <property type="entry name" value="Na+/solute_symporter_sf"/>
</dbReference>
<dbReference type="PANTHER" id="PTHR31102:SF1">
    <property type="entry name" value="CATION_H+ EXCHANGER DOMAIN-CONTAINING PROTEIN"/>
    <property type="match status" value="1"/>
</dbReference>
<feature type="transmembrane region" description="Helical" evidence="5">
    <location>
        <begin position="362"/>
        <end position="382"/>
    </location>
</feature>
<dbReference type="EMBL" id="JBFNFH010000004">
    <property type="protein sequence ID" value="MFM1524590.1"/>
    <property type="molecule type" value="Genomic_DNA"/>
</dbReference>
<comment type="caution">
    <text evidence="7">The sequence shown here is derived from an EMBL/GenBank/DDBJ whole genome shotgun (WGS) entry which is preliminary data.</text>
</comment>
<keyword evidence="4 5" id="KW-0472">Membrane</keyword>
<organism evidence="7 8">
    <name type="scientific">Helcococcus bovis</name>
    <dbReference type="NCBI Taxonomy" id="3153252"/>
    <lineage>
        <taxon>Bacteria</taxon>
        <taxon>Bacillati</taxon>
        <taxon>Bacillota</taxon>
        <taxon>Tissierellia</taxon>
        <taxon>Tissierellales</taxon>
        <taxon>Peptoniphilaceae</taxon>
        <taxon>Helcococcus</taxon>
    </lineage>
</organism>
<reference evidence="7 8" key="1">
    <citation type="journal article" date="2024" name="Front. Microbiol.">
        <title>Pangenomic and biochemical analyses of Helcococcus ovis reveal widespread tetracycline resistance and a novel bacterial species, Helcococcus bovis.</title>
        <authorList>
            <person name="Cunha F."/>
            <person name="Zhai Y."/>
            <person name="Casaro S."/>
            <person name="Jones K.L."/>
            <person name="Hernandez M."/>
            <person name="Bisinotto R.S."/>
            <person name="Kariyawasam S."/>
            <person name="Brown M.B."/>
            <person name="Phillips A."/>
            <person name="Jeong K.C."/>
            <person name="Galvao K.N."/>
        </authorList>
    </citation>
    <scope>NUCLEOTIDE SEQUENCE [LARGE SCALE GENOMIC DNA]</scope>
    <source>
        <strain evidence="7 8">KG197</strain>
    </source>
</reference>
<feature type="transmembrane region" description="Helical" evidence="5">
    <location>
        <begin position="84"/>
        <end position="102"/>
    </location>
</feature>
<dbReference type="InterPro" id="IPR006153">
    <property type="entry name" value="Cation/H_exchanger_TM"/>
</dbReference>
<feature type="transmembrane region" description="Helical" evidence="5">
    <location>
        <begin position="26"/>
        <end position="47"/>
    </location>
</feature>
<evidence type="ECO:0000256" key="4">
    <source>
        <dbReference type="ARBA" id="ARBA00023136"/>
    </source>
</evidence>
<dbReference type="InterPro" id="IPR051843">
    <property type="entry name" value="CPA1_transporter"/>
</dbReference>
<gene>
    <name evidence="7" type="ORF">ABGF40_02780</name>
</gene>
<protein>
    <submittedName>
        <fullName evidence="7">Cation:proton antiporter</fullName>
    </submittedName>
</protein>
<accession>A0ABW9F5B8</accession>
<dbReference type="Gene3D" id="1.20.1530.20">
    <property type="match status" value="1"/>
</dbReference>
<proteinExistence type="predicted"/>
<evidence type="ECO:0000256" key="3">
    <source>
        <dbReference type="ARBA" id="ARBA00022989"/>
    </source>
</evidence>
<evidence type="ECO:0000256" key="5">
    <source>
        <dbReference type="SAM" id="Phobius"/>
    </source>
</evidence>
<evidence type="ECO:0000313" key="8">
    <source>
        <dbReference type="Proteomes" id="UP001629536"/>
    </source>
</evidence>
<sequence length="393" mass="41868">MIISLSIIFLFGLILAKISESLKLPRLLGMLITGILIGPFVLNLIHISVLKISPELRKIALVVILIRAGLTLDFRKVLEVGRPALLMSFVPATVEILAYTFLAKFIFGIDMLSAAIMGSILSAVSPAVVVPGMINVIEKGYGNKKGIGQLILAGASLDDVFVLAIFSSLVGFSTGGEFSIYKLLDIPISIISGVLIGAIIGYLLSLVLGKIKLTNNIKVLFVFAASLLLVGLKDEIGKVFAFSEMLSVMTLGLVYSMQSESIVIDSVKNGFNGIWNGFEVLLFVLIGAQVDIRYTLGAGILGILLIFSTLAFRILAVNICLMGTNLNLKEKVFSMISYLPKATVQAAIGAIPLSLGLPNGTLILSIAVLGILITAPIGAIGIENTYEKLLEKD</sequence>
<dbReference type="Pfam" id="PF00999">
    <property type="entry name" value="Na_H_Exchanger"/>
    <property type="match status" value="1"/>
</dbReference>
<feature type="transmembrane region" description="Helical" evidence="5">
    <location>
        <begin position="184"/>
        <end position="204"/>
    </location>
</feature>
<dbReference type="RefSeq" id="WP_408126355.1">
    <property type="nucleotide sequence ID" value="NZ_JBFNFH010000004.1"/>
</dbReference>
<feature type="transmembrane region" description="Helical" evidence="5">
    <location>
        <begin position="114"/>
        <end position="134"/>
    </location>
</feature>
<feature type="transmembrane region" description="Helical" evidence="5">
    <location>
        <begin position="146"/>
        <end position="172"/>
    </location>
</feature>
<keyword evidence="8" id="KW-1185">Reference proteome</keyword>
<dbReference type="Proteomes" id="UP001629536">
    <property type="component" value="Unassembled WGS sequence"/>
</dbReference>
<name>A0ABW9F5B8_9FIRM</name>